<dbReference type="SUPFAM" id="SSF48726">
    <property type="entry name" value="Immunoglobulin"/>
    <property type="match status" value="1"/>
</dbReference>
<proteinExistence type="predicted"/>
<dbReference type="Pfam" id="PF07686">
    <property type="entry name" value="V-set"/>
    <property type="match status" value="1"/>
</dbReference>
<dbReference type="Gene3D" id="2.60.40.10">
    <property type="entry name" value="Immunoglobulins"/>
    <property type="match status" value="1"/>
</dbReference>
<dbReference type="Proteomes" id="UP000515145">
    <property type="component" value="Chromosome 8"/>
</dbReference>
<sequence length="168" mass="18467">MHHLSVLVWVAVSFAVSRCVELHTLSEVSAHCGDEVTLPCDASASGQLDIKLFSWLAKNRTVCEYKQNRTEPDIQCNSSSSNSSNSLTLIINRVMPVHNGMYICKLRSTAGTDSKQTVLTVKECIRSQPPSVTVSSQEKNSVKGQESGSHIRRICVLLQVVTVTFIMT</sequence>
<dbReference type="InterPro" id="IPR007110">
    <property type="entry name" value="Ig-like_dom"/>
</dbReference>
<feature type="chain" id="PRO_5027970199" evidence="1">
    <location>
        <begin position="20"/>
        <end position="168"/>
    </location>
</feature>
<dbReference type="InterPro" id="IPR013783">
    <property type="entry name" value="Ig-like_fold"/>
</dbReference>
<keyword evidence="3" id="KW-1185">Reference proteome</keyword>
<dbReference type="PROSITE" id="PS50835">
    <property type="entry name" value="IG_LIKE"/>
    <property type="match status" value="1"/>
</dbReference>
<dbReference type="RefSeq" id="XP_028267716.1">
    <property type="nucleotide sequence ID" value="XM_028411915.1"/>
</dbReference>
<dbReference type="InParanoid" id="A0A6P7IR68"/>
<name>A0A6P7IR68_9TELE</name>
<keyword evidence="1" id="KW-0732">Signal</keyword>
<dbReference type="AlphaFoldDB" id="A0A6P7IR68"/>
<evidence type="ECO:0000256" key="1">
    <source>
        <dbReference type="SAM" id="SignalP"/>
    </source>
</evidence>
<dbReference type="GeneID" id="114439761"/>
<dbReference type="OrthoDB" id="8434564at2759"/>
<dbReference type="InterPro" id="IPR036179">
    <property type="entry name" value="Ig-like_dom_sf"/>
</dbReference>
<dbReference type="InterPro" id="IPR003599">
    <property type="entry name" value="Ig_sub"/>
</dbReference>
<reference evidence="4" key="1">
    <citation type="submission" date="2025-08" db="UniProtKB">
        <authorList>
            <consortium name="RefSeq"/>
        </authorList>
    </citation>
    <scope>IDENTIFICATION</scope>
</reference>
<dbReference type="SMART" id="SM00409">
    <property type="entry name" value="IG"/>
    <property type="match status" value="1"/>
</dbReference>
<gene>
    <name evidence="4" type="primary">LOC114439761</name>
</gene>
<protein>
    <submittedName>
        <fullName evidence="4">Titin-like</fullName>
    </submittedName>
</protein>
<dbReference type="InterPro" id="IPR013106">
    <property type="entry name" value="Ig_V-set"/>
</dbReference>
<accession>A0A6P7IR68</accession>
<evidence type="ECO:0000313" key="4">
    <source>
        <dbReference type="RefSeq" id="XP_028267716.1"/>
    </source>
</evidence>
<evidence type="ECO:0000313" key="3">
    <source>
        <dbReference type="Proteomes" id="UP000515145"/>
    </source>
</evidence>
<feature type="signal peptide" evidence="1">
    <location>
        <begin position="1"/>
        <end position="19"/>
    </location>
</feature>
<organism evidence="3 4">
    <name type="scientific">Parambassis ranga</name>
    <name type="common">Indian glassy fish</name>
    <dbReference type="NCBI Taxonomy" id="210632"/>
    <lineage>
        <taxon>Eukaryota</taxon>
        <taxon>Metazoa</taxon>
        <taxon>Chordata</taxon>
        <taxon>Craniata</taxon>
        <taxon>Vertebrata</taxon>
        <taxon>Euteleostomi</taxon>
        <taxon>Actinopterygii</taxon>
        <taxon>Neopterygii</taxon>
        <taxon>Teleostei</taxon>
        <taxon>Neoteleostei</taxon>
        <taxon>Acanthomorphata</taxon>
        <taxon>Ovalentaria</taxon>
        <taxon>Ambassidae</taxon>
        <taxon>Parambassis</taxon>
    </lineage>
</organism>
<feature type="domain" description="Ig-like" evidence="2">
    <location>
        <begin position="33"/>
        <end position="120"/>
    </location>
</feature>
<evidence type="ECO:0000259" key="2">
    <source>
        <dbReference type="PROSITE" id="PS50835"/>
    </source>
</evidence>